<dbReference type="SUPFAM" id="SSF103506">
    <property type="entry name" value="Mitochondrial carrier"/>
    <property type="match status" value="1"/>
</dbReference>
<evidence type="ECO:0000256" key="11">
    <source>
        <dbReference type="SAM" id="Phobius"/>
    </source>
</evidence>
<dbReference type="PANTHER" id="PTHR45624">
    <property type="entry name" value="MITOCHONDRIAL BASIC AMINO ACIDS TRANSPORTER-RELATED"/>
    <property type="match status" value="1"/>
</dbReference>
<protein>
    <recommendedName>
        <fullName evidence="13">Mitochondrial carrier protein</fullName>
    </recommendedName>
</protein>
<dbReference type="PANTHER" id="PTHR45624:SF10">
    <property type="entry name" value="SLC (SOLUTE CARRIER) HOMOLOG"/>
    <property type="match status" value="1"/>
</dbReference>
<keyword evidence="8 9" id="KW-0472">Membrane</keyword>
<dbReference type="InterPro" id="IPR050567">
    <property type="entry name" value="Mitochondrial_Carrier"/>
</dbReference>
<keyword evidence="3 10" id="KW-0813">Transport</keyword>
<evidence type="ECO:0000256" key="5">
    <source>
        <dbReference type="ARBA" id="ARBA00022737"/>
    </source>
</evidence>
<keyword evidence="5" id="KW-0677">Repeat</keyword>
<evidence type="ECO:0000256" key="8">
    <source>
        <dbReference type="ARBA" id="ARBA00023136"/>
    </source>
</evidence>
<dbReference type="AlphaFoldDB" id="A0A7S1BN06"/>
<sequence>MTANTAQSVEGSSQSSISMRSALSSIGAGYIAGSAGLIVGHPLDSLKVLAQTSGLGSTNGTASATNASTTMNQATASVQNGTIPTKLATGPVAIQIRTNTVLTTSLQSHTQTIRNLYAGISGPLVAVGALQAINFAMFDTARRMLYTNFAFARTMPENVREECSPCQEKDYRKKDTLISVTLASFLAGGAVSLFSSPMMVIKTKQQVMLWDMKTAARDTLHNAGGLRNFYMGYGAHVYCDSVGRACYYPTYELLKRYIVSSKSTEGHREYKLSMLERMFCAGMGGSVCWAVIYPFDAVRSRIYAQSASSLSNCGSLEMARKMYEQGGVRLFFRGFGISVFRAFPVAAVVLPVYDYSLEMLS</sequence>
<evidence type="ECO:0000256" key="2">
    <source>
        <dbReference type="ARBA" id="ARBA00006375"/>
    </source>
</evidence>
<evidence type="ECO:0000256" key="1">
    <source>
        <dbReference type="ARBA" id="ARBA00004225"/>
    </source>
</evidence>
<keyword evidence="4 9" id="KW-0812">Transmembrane</keyword>
<reference evidence="12" key="1">
    <citation type="submission" date="2021-01" db="EMBL/GenBank/DDBJ databases">
        <authorList>
            <person name="Corre E."/>
            <person name="Pelletier E."/>
            <person name="Niang G."/>
            <person name="Scheremetjew M."/>
            <person name="Finn R."/>
            <person name="Kale V."/>
            <person name="Holt S."/>
            <person name="Cochrane G."/>
            <person name="Meng A."/>
            <person name="Brown T."/>
            <person name="Cohen L."/>
        </authorList>
    </citation>
    <scope>NUCLEOTIDE SEQUENCE</scope>
    <source>
        <strain evidence="12">308</strain>
    </source>
</reference>
<organism evidence="12">
    <name type="scientific">Corethron hystrix</name>
    <dbReference type="NCBI Taxonomy" id="216773"/>
    <lineage>
        <taxon>Eukaryota</taxon>
        <taxon>Sar</taxon>
        <taxon>Stramenopiles</taxon>
        <taxon>Ochrophyta</taxon>
        <taxon>Bacillariophyta</taxon>
        <taxon>Coscinodiscophyceae</taxon>
        <taxon>Corethrophycidae</taxon>
        <taxon>Corethrales</taxon>
        <taxon>Corethraceae</taxon>
        <taxon>Corethron</taxon>
    </lineage>
</organism>
<dbReference type="GO" id="GO:0022857">
    <property type="term" value="F:transmembrane transporter activity"/>
    <property type="evidence" value="ECO:0007669"/>
    <property type="project" value="TreeGrafter"/>
</dbReference>
<feature type="transmembrane region" description="Helical" evidence="11">
    <location>
        <begin position="330"/>
        <end position="353"/>
    </location>
</feature>
<dbReference type="Gene3D" id="1.50.40.10">
    <property type="entry name" value="Mitochondrial carrier domain"/>
    <property type="match status" value="1"/>
</dbReference>
<evidence type="ECO:0000256" key="9">
    <source>
        <dbReference type="PROSITE-ProRule" id="PRU00282"/>
    </source>
</evidence>
<evidence type="ECO:0000256" key="6">
    <source>
        <dbReference type="ARBA" id="ARBA00022989"/>
    </source>
</evidence>
<feature type="transmembrane region" description="Helical" evidence="11">
    <location>
        <begin position="116"/>
        <end position="138"/>
    </location>
</feature>
<evidence type="ECO:0000256" key="10">
    <source>
        <dbReference type="RuleBase" id="RU000488"/>
    </source>
</evidence>
<dbReference type="Pfam" id="PF00153">
    <property type="entry name" value="Mito_carr"/>
    <property type="match status" value="3"/>
</dbReference>
<keyword evidence="7" id="KW-0496">Mitochondrion</keyword>
<dbReference type="EMBL" id="HBFR01027364">
    <property type="protein sequence ID" value="CAD8892563.1"/>
    <property type="molecule type" value="Transcribed_RNA"/>
</dbReference>
<feature type="repeat" description="Solcar" evidence="9">
    <location>
        <begin position="20"/>
        <end position="144"/>
    </location>
</feature>
<accession>A0A7S1BN06</accession>
<feature type="transmembrane region" description="Helical" evidence="11">
    <location>
        <begin position="177"/>
        <end position="201"/>
    </location>
</feature>
<evidence type="ECO:0000256" key="7">
    <source>
        <dbReference type="ARBA" id="ARBA00023128"/>
    </source>
</evidence>
<comment type="subcellular location">
    <subcellularLocation>
        <location evidence="1">Mitochondrion membrane</location>
        <topology evidence="1">Multi-pass membrane protein</topology>
    </subcellularLocation>
</comment>
<dbReference type="InterPro" id="IPR018108">
    <property type="entry name" value="MCP_transmembrane"/>
</dbReference>
<evidence type="ECO:0008006" key="13">
    <source>
        <dbReference type="Google" id="ProtNLM"/>
    </source>
</evidence>
<dbReference type="GO" id="GO:0031966">
    <property type="term" value="C:mitochondrial membrane"/>
    <property type="evidence" value="ECO:0007669"/>
    <property type="project" value="UniProtKB-SubCell"/>
</dbReference>
<dbReference type="InterPro" id="IPR023395">
    <property type="entry name" value="MCP_dom_sf"/>
</dbReference>
<evidence type="ECO:0000256" key="4">
    <source>
        <dbReference type="ARBA" id="ARBA00022692"/>
    </source>
</evidence>
<feature type="repeat" description="Solcar" evidence="9">
    <location>
        <begin position="175"/>
        <end position="257"/>
    </location>
</feature>
<feature type="repeat" description="Solcar" evidence="9">
    <location>
        <begin position="272"/>
        <end position="359"/>
    </location>
</feature>
<comment type="similarity">
    <text evidence="2 10">Belongs to the mitochondrial carrier (TC 2.A.29) family.</text>
</comment>
<gene>
    <name evidence="12" type="ORF">CHYS00102_LOCUS19771</name>
</gene>
<evidence type="ECO:0000256" key="3">
    <source>
        <dbReference type="ARBA" id="ARBA00022448"/>
    </source>
</evidence>
<keyword evidence="6 11" id="KW-1133">Transmembrane helix</keyword>
<dbReference type="PROSITE" id="PS50920">
    <property type="entry name" value="SOLCAR"/>
    <property type="match status" value="3"/>
</dbReference>
<name>A0A7S1BN06_9STRA</name>
<evidence type="ECO:0000313" key="12">
    <source>
        <dbReference type="EMBL" id="CAD8892563.1"/>
    </source>
</evidence>
<proteinExistence type="inferred from homology"/>